<dbReference type="RefSeq" id="XP_031567402.1">
    <property type="nucleotide sequence ID" value="XM_031711542.1"/>
</dbReference>
<evidence type="ECO:0000313" key="18">
    <source>
        <dbReference type="RefSeq" id="XP_031567406.1"/>
    </source>
</evidence>
<sequence>MSETSTSPVESPEENQEANQHHRIPKCARCRSHGTVSWLKGHKHYCRWRDCTCSKCQLITERQRITAARVAILRQQRKGAELRQKYQREMETVRLSYSMVFQNNGIGGYQHNTLHHHQLARAQYEDRIRPYPVIESTELEMSRKRCSSVSDENDETRPTSPKRNSVSPEIHIKQEKPSDEPSSPRQNSPPMTSPTSPILEETIQNEEHLPYPIKLDAENLNSSLHRIQHDMSANPHLRPIELLMKIFPDYDPRTLDLFLQSCRNNLVETIECILSTQRSCHAAGGVSCGPLRPPTLNACTMPTMTHSSPFLHSPLPRDSIGRQLPSAHSCPSTRIYQPLPLPPPLLIKPKPESHRFRHPSISPTLPRAPSTGLSERNGCGIAMSKFCTYCGNKMKVFDKFCSHCGKASDDSSPK</sequence>
<comment type="subcellular location">
    <subcellularLocation>
        <location evidence="6">Nucleus</location>
    </subcellularLocation>
</comment>
<dbReference type="GeneID" id="116302286"/>
<dbReference type="RefSeq" id="XP_031567407.1">
    <property type="nucleotide sequence ID" value="XM_031711547.1"/>
</dbReference>
<keyword evidence="3 6" id="KW-0862">Zinc</keyword>
<feature type="region of interest" description="Disordered" evidence="7">
    <location>
        <begin position="135"/>
        <end position="197"/>
    </location>
</feature>
<dbReference type="InterPro" id="IPR001275">
    <property type="entry name" value="DM_DNA-bd"/>
</dbReference>
<dbReference type="RefSeq" id="XP_031567408.1">
    <property type="nucleotide sequence ID" value="XM_031711548.1"/>
</dbReference>
<dbReference type="RefSeq" id="XP_031567409.1">
    <property type="nucleotide sequence ID" value="XM_031711549.1"/>
</dbReference>
<keyword evidence="9" id="KW-1185">Reference proteome</keyword>
<evidence type="ECO:0000313" key="21">
    <source>
        <dbReference type="RefSeq" id="XP_031567409.1"/>
    </source>
</evidence>
<evidence type="ECO:0000313" key="12">
    <source>
        <dbReference type="RefSeq" id="XP_031567400.1"/>
    </source>
</evidence>
<evidence type="ECO:0000313" key="15">
    <source>
        <dbReference type="RefSeq" id="XP_031567403.1"/>
    </source>
</evidence>
<dbReference type="InterPro" id="IPR009060">
    <property type="entry name" value="UBA-like_sf"/>
</dbReference>
<evidence type="ECO:0000313" key="16">
    <source>
        <dbReference type="RefSeq" id="XP_031567404.1"/>
    </source>
</evidence>
<dbReference type="Gene3D" id="4.10.1040.10">
    <property type="entry name" value="DM DNA-binding domain"/>
    <property type="match status" value="1"/>
</dbReference>
<dbReference type="RefSeq" id="XP_031567398.1">
    <property type="nucleotide sequence ID" value="XM_031711538.1"/>
</dbReference>
<evidence type="ECO:0000313" key="10">
    <source>
        <dbReference type="RefSeq" id="XP_031567397.1"/>
    </source>
</evidence>
<dbReference type="RefSeq" id="XP_031567400.1">
    <property type="nucleotide sequence ID" value="XM_031711540.1"/>
</dbReference>
<evidence type="ECO:0000313" key="9">
    <source>
        <dbReference type="Proteomes" id="UP000515163"/>
    </source>
</evidence>
<feature type="compositionally biased region" description="Low complexity" evidence="7">
    <location>
        <begin position="1"/>
        <end position="10"/>
    </location>
</feature>
<dbReference type="OrthoDB" id="6162476at2759"/>
<keyword evidence="4 6" id="KW-0238">DNA-binding</keyword>
<dbReference type="PROSITE" id="PS50809">
    <property type="entry name" value="DM_2"/>
    <property type="match status" value="1"/>
</dbReference>
<dbReference type="PROSITE" id="PS40000">
    <property type="entry name" value="DM_1"/>
    <property type="match status" value="1"/>
</dbReference>
<organism evidence="9 15">
    <name type="scientific">Actinia tenebrosa</name>
    <name type="common">Australian red waratah sea anemone</name>
    <dbReference type="NCBI Taxonomy" id="6105"/>
    <lineage>
        <taxon>Eukaryota</taxon>
        <taxon>Metazoa</taxon>
        <taxon>Cnidaria</taxon>
        <taxon>Anthozoa</taxon>
        <taxon>Hexacorallia</taxon>
        <taxon>Actiniaria</taxon>
        <taxon>Actiniidae</taxon>
        <taxon>Actinia</taxon>
    </lineage>
</organism>
<feature type="compositionally biased region" description="Polar residues" evidence="7">
    <location>
        <begin position="180"/>
        <end position="196"/>
    </location>
</feature>
<dbReference type="RefSeq" id="XP_031567405.1">
    <property type="nucleotide sequence ID" value="XM_031711545.1"/>
</dbReference>
<dbReference type="RefSeq" id="XP_031567410.1">
    <property type="nucleotide sequence ID" value="XM_031711550.1"/>
</dbReference>
<dbReference type="GO" id="GO:0007548">
    <property type="term" value="P:sex differentiation"/>
    <property type="evidence" value="ECO:0007669"/>
    <property type="project" value="TreeGrafter"/>
</dbReference>
<dbReference type="FunFam" id="4.10.1040.10:FF:000001">
    <property type="entry name" value="doublesex- and mab-3-related transcription factor 1"/>
    <property type="match status" value="1"/>
</dbReference>
<dbReference type="RefSeq" id="XP_031567403.1">
    <property type="nucleotide sequence ID" value="XM_031711543.1"/>
</dbReference>
<keyword evidence="2 6" id="KW-0479">Metal-binding</keyword>
<dbReference type="InterPro" id="IPR005173">
    <property type="entry name" value="DMA"/>
</dbReference>
<dbReference type="PANTHER" id="PTHR12322">
    <property type="entry name" value="DOUBLESEX AND MAB-3 RELATED TRANSCRIPTION FACTOR DMRT"/>
    <property type="match status" value="1"/>
</dbReference>
<evidence type="ECO:0000256" key="6">
    <source>
        <dbReference type="PROSITE-ProRule" id="PRU00070"/>
    </source>
</evidence>
<evidence type="ECO:0000313" key="17">
    <source>
        <dbReference type="RefSeq" id="XP_031567405.1"/>
    </source>
</evidence>
<evidence type="ECO:0000313" key="20">
    <source>
        <dbReference type="RefSeq" id="XP_031567408.1"/>
    </source>
</evidence>
<proteinExistence type="inferred from homology"/>
<evidence type="ECO:0000256" key="5">
    <source>
        <dbReference type="ARBA" id="ARBA00023242"/>
    </source>
</evidence>
<dbReference type="RefSeq" id="XP_031567412.1">
    <property type="nucleotide sequence ID" value="XM_031711552.1"/>
</dbReference>
<dbReference type="RefSeq" id="XP_031567404.1">
    <property type="nucleotide sequence ID" value="XM_031711544.1"/>
</dbReference>
<evidence type="ECO:0000313" key="14">
    <source>
        <dbReference type="RefSeq" id="XP_031567402.1"/>
    </source>
</evidence>
<dbReference type="InterPro" id="IPR036407">
    <property type="entry name" value="DM_DNA-bd_sf"/>
</dbReference>
<dbReference type="SUPFAM" id="SSF46934">
    <property type="entry name" value="UBA-like"/>
    <property type="match status" value="1"/>
</dbReference>
<accession>A0A6P8ILY3</accession>
<comment type="similarity">
    <text evidence="1">Belongs to the DMRT family.</text>
</comment>
<feature type="compositionally biased region" description="Polar residues" evidence="7">
    <location>
        <begin position="158"/>
        <end position="167"/>
    </location>
</feature>
<evidence type="ECO:0000313" key="19">
    <source>
        <dbReference type="RefSeq" id="XP_031567407.1"/>
    </source>
</evidence>
<evidence type="ECO:0000256" key="3">
    <source>
        <dbReference type="ARBA" id="ARBA00022833"/>
    </source>
</evidence>
<feature type="domain" description="DM" evidence="8">
    <location>
        <begin position="27"/>
        <end position="74"/>
    </location>
</feature>
<dbReference type="RefSeq" id="XP_031567406.1">
    <property type="nucleotide sequence ID" value="XM_031711546.1"/>
</dbReference>
<feature type="region of interest" description="Disordered" evidence="7">
    <location>
        <begin position="352"/>
        <end position="372"/>
    </location>
</feature>
<feature type="region of interest" description="Disordered" evidence="7">
    <location>
        <begin position="1"/>
        <end position="24"/>
    </location>
</feature>
<dbReference type="AlphaFoldDB" id="A0A6P8ILY3"/>
<protein>
    <submittedName>
        <fullName evidence="10 11">Doublesex- and mab-3-related transcription factor 3-like</fullName>
    </submittedName>
</protein>
<evidence type="ECO:0000313" key="23">
    <source>
        <dbReference type="RefSeq" id="XP_031567411.1"/>
    </source>
</evidence>
<evidence type="ECO:0000256" key="2">
    <source>
        <dbReference type="ARBA" id="ARBA00022723"/>
    </source>
</evidence>
<evidence type="ECO:0000256" key="7">
    <source>
        <dbReference type="SAM" id="MobiDB-lite"/>
    </source>
</evidence>
<evidence type="ECO:0000313" key="11">
    <source>
        <dbReference type="RefSeq" id="XP_031567398.1"/>
    </source>
</evidence>
<dbReference type="GO" id="GO:0000978">
    <property type="term" value="F:RNA polymerase II cis-regulatory region sequence-specific DNA binding"/>
    <property type="evidence" value="ECO:0007669"/>
    <property type="project" value="TreeGrafter"/>
</dbReference>
<evidence type="ECO:0000313" key="24">
    <source>
        <dbReference type="RefSeq" id="XP_031567412.1"/>
    </source>
</evidence>
<dbReference type="GO" id="GO:0046872">
    <property type="term" value="F:metal ion binding"/>
    <property type="evidence" value="ECO:0007669"/>
    <property type="project" value="UniProtKB-KW"/>
</dbReference>
<reference evidence="10 11" key="1">
    <citation type="submission" date="2025-04" db="UniProtKB">
        <authorList>
            <consortium name="RefSeq"/>
        </authorList>
    </citation>
    <scope>IDENTIFICATION</scope>
    <source>
        <tissue evidence="10 11">Tentacle</tissue>
    </source>
</reference>
<dbReference type="SUPFAM" id="SSF82927">
    <property type="entry name" value="Cysteine-rich DNA binding domain, (DM domain)"/>
    <property type="match status" value="1"/>
</dbReference>
<feature type="compositionally biased region" description="Basic and acidic residues" evidence="7">
    <location>
        <begin position="170"/>
        <end position="179"/>
    </location>
</feature>
<evidence type="ECO:0000313" key="25">
    <source>
        <dbReference type="RefSeq" id="XP_031567413.1"/>
    </source>
</evidence>
<dbReference type="InterPro" id="IPR026607">
    <property type="entry name" value="DMRT"/>
</dbReference>
<dbReference type="RefSeq" id="XP_031567397.1">
    <property type="nucleotide sequence ID" value="XM_031711537.1"/>
</dbReference>
<dbReference type="GO" id="GO:0005634">
    <property type="term" value="C:nucleus"/>
    <property type="evidence" value="ECO:0007669"/>
    <property type="project" value="UniProtKB-SubCell"/>
</dbReference>
<dbReference type="RefSeq" id="XP_031567401.1">
    <property type="nucleotide sequence ID" value="XM_031711541.1"/>
</dbReference>
<dbReference type="KEGG" id="aten:116302286"/>
<dbReference type="RefSeq" id="XP_031567411.1">
    <property type="nucleotide sequence ID" value="XM_031711551.1"/>
</dbReference>
<evidence type="ECO:0000256" key="4">
    <source>
        <dbReference type="ARBA" id="ARBA00023125"/>
    </source>
</evidence>
<gene>
    <name evidence="10 11 12 13 14 15 16 17 18 19 20 21 22 23 24 25" type="primary">LOC116302286</name>
</gene>
<dbReference type="RefSeq" id="XP_031567413.1">
    <property type="nucleotide sequence ID" value="XM_031711553.1"/>
</dbReference>
<dbReference type="Pfam" id="PF00751">
    <property type="entry name" value="DM"/>
    <property type="match status" value="1"/>
</dbReference>
<name>A0A6P8ILY3_ACTTE</name>
<dbReference type="Proteomes" id="UP000515163">
    <property type="component" value="Unplaced"/>
</dbReference>
<dbReference type="GO" id="GO:0000981">
    <property type="term" value="F:DNA-binding transcription factor activity, RNA polymerase II-specific"/>
    <property type="evidence" value="ECO:0007669"/>
    <property type="project" value="TreeGrafter"/>
</dbReference>
<dbReference type="SMART" id="SM00301">
    <property type="entry name" value="DM"/>
    <property type="match status" value="1"/>
</dbReference>
<dbReference type="Pfam" id="PF03474">
    <property type="entry name" value="DMA"/>
    <property type="match status" value="1"/>
</dbReference>
<evidence type="ECO:0000256" key="1">
    <source>
        <dbReference type="ARBA" id="ARBA00006834"/>
    </source>
</evidence>
<evidence type="ECO:0000313" key="13">
    <source>
        <dbReference type="RefSeq" id="XP_031567401.1"/>
    </source>
</evidence>
<feature type="DNA-binding region" description="DM" evidence="6">
    <location>
        <begin position="27"/>
        <end position="74"/>
    </location>
</feature>
<evidence type="ECO:0000313" key="22">
    <source>
        <dbReference type="RefSeq" id="XP_031567410.1"/>
    </source>
</evidence>
<dbReference type="PANTHER" id="PTHR12322:SF53">
    <property type="entry name" value="DOUBLESEX-MAB RELATED 11E"/>
    <property type="match status" value="1"/>
</dbReference>
<evidence type="ECO:0000259" key="8">
    <source>
        <dbReference type="PROSITE" id="PS50809"/>
    </source>
</evidence>
<keyword evidence="5 6" id="KW-0539">Nucleus</keyword>